<gene>
    <name evidence="2" type="ORF">ACFOZ9_17730</name>
</gene>
<feature type="region of interest" description="Disordered" evidence="1">
    <location>
        <begin position="1"/>
        <end position="25"/>
    </location>
</feature>
<sequence>MADGNRKYRIDPKTKHVSEVGKEKKDPLERIADALERIADHLAPAINPEIAAGVKAVDAARERFLAERAEAGSMGTANTSEDFRGRQQEALERLKGQSTTD</sequence>
<dbReference type="RefSeq" id="WP_380042209.1">
    <property type="nucleotide sequence ID" value="NZ_JBHSEH010000031.1"/>
</dbReference>
<dbReference type="EMBL" id="JBHSEH010000031">
    <property type="protein sequence ID" value="MFC4428050.1"/>
    <property type="molecule type" value="Genomic_DNA"/>
</dbReference>
<organism evidence="2 3">
    <name type="scientific">Deinococcus navajonensis</name>
    <dbReference type="NCBI Taxonomy" id="309884"/>
    <lineage>
        <taxon>Bacteria</taxon>
        <taxon>Thermotogati</taxon>
        <taxon>Deinococcota</taxon>
        <taxon>Deinococci</taxon>
        <taxon>Deinococcales</taxon>
        <taxon>Deinococcaceae</taxon>
        <taxon>Deinococcus</taxon>
    </lineage>
</organism>
<dbReference type="Proteomes" id="UP001595998">
    <property type="component" value="Unassembled WGS sequence"/>
</dbReference>
<evidence type="ECO:0000256" key="1">
    <source>
        <dbReference type="SAM" id="MobiDB-lite"/>
    </source>
</evidence>
<name>A0ABV8XRC9_9DEIO</name>
<evidence type="ECO:0000313" key="3">
    <source>
        <dbReference type="Proteomes" id="UP001595998"/>
    </source>
</evidence>
<evidence type="ECO:0000313" key="2">
    <source>
        <dbReference type="EMBL" id="MFC4428050.1"/>
    </source>
</evidence>
<proteinExistence type="predicted"/>
<keyword evidence="3" id="KW-1185">Reference proteome</keyword>
<protein>
    <submittedName>
        <fullName evidence="2">Uncharacterized protein</fullName>
    </submittedName>
</protein>
<comment type="caution">
    <text evidence="2">The sequence shown here is derived from an EMBL/GenBank/DDBJ whole genome shotgun (WGS) entry which is preliminary data.</text>
</comment>
<reference evidence="3" key="1">
    <citation type="journal article" date="2019" name="Int. J. Syst. Evol. Microbiol.">
        <title>The Global Catalogue of Microorganisms (GCM) 10K type strain sequencing project: providing services to taxonomists for standard genome sequencing and annotation.</title>
        <authorList>
            <consortium name="The Broad Institute Genomics Platform"/>
            <consortium name="The Broad Institute Genome Sequencing Center for Infectious Disease"/>
            <person name="Wu L."/>
            <person name="Ma J."/>
        </authorList>
    </citation>
    <scope>NUCLEOTIDE SEQUENCE [LARGE SCALE GENOMIC DNA]</scope>
    <source>
        <strain evidence="3">CCUG 56029</strain>
    </source>
</reference>
<accession>A0ABV8XRC9</accession>